<keyword evidence="10 13" id="KW-0472">Membrane</keyword>
<keyword evidence="8 13" id="KW-0812">Transmembrane</keyword>
<dbReference type="AlphaFoldDB" id="A0AAV8Z1E6"/>
<evidence type="ECO:0000256" key="1">
    <source>
        <dbReference type="ARBA" id="ARBA00001450"/>
    </source>
</evidence>
<reference evidence="14" key="1">
    <citation type="journal article" date="2023" name="Insect Mol. Biol.">
        <title>Genome sequencing provides insights into the evolution of gene families encoding plant cell wall-degrading enzymes in longhorned beetles.</title>
        <authorList>
            <person name="Shin N.R."/>
            <person name="Okamura Y."/>
            <person name="Kirsch R."/>
            <person name="Pauchet Y."/>
        </authorList>
    </citation>
    <scope>NUCLEOTIDE SEQUENCE</scope>
    <source>
        <strain evidence="14">AMC_N1</strain>
    </source>
</reference>
<feature type="transmembrane region" description="Helical" evidence="13">
    <location>
        <begin position="89"/>
        <end position="110"/>
    </location>
</feature>
<keyword evidence="5 13" id="KW-0489">Methyltransferase</keyword>
<evidence type="ECO:0000256" key="8">
    <source>
        <dbReference type="ARBA" id="ARBA00022692"/>
    </source>
</evidence>
<feature type="transmembrane region" description="Helical" evidence="13">
    <location>
        <begin position="35"/>
        <end position="57"/>
    </location>
</feature>
<comment type="catalytic activity">
    <reaction evidence="1 13">
        <text>[protein]-C-terminal S-[(2E,6E)-farnesyl]-L-cysteine + S-adenosyl-L-methionine = [protein]-C-terminal S-[(2E,6E)-farnesyl]-L-cysteine methyl ester + S-adenosyl-L-homocysteine</text>
        <dbReference type="Rhea" id="RHEA:21672"/>
        <dbReference type="Rhea" id="RHEA-COMP:12125"/>
        <dbReference type="Rhea" id="RHEA-COMP:12126"/>
        <dbReference type="ChEBI" id="CHEBI:57856"/>
        <dbReference type="ChEBI" id="CHEBI:59789"/>
        <dbReference type="ChEBI" id="CHEBI:90510"/>
        <dbReference type="ChEBI" id="CHEBI:90511"/>
        <dbReference type="EC" id="2.1.1.100"/>
    </reaction>
</comment>
<evidence type="ECO:0000256" key="5">
    <source>
        <dbReference type="ARBA" id="ARBA00022603"/>
    </source>
</evidence>
<feature type="transmembrane region" description="Helical" evidence="13">
    <location>
        <begin position="64"/>
        <end position="83"/>
    </location>
</feature>
<keyword evidence="15" id="KW-1185">Reference proteome</keyword>
<protein>
    <recommendedName>
        <fullName evidence="12 13">Protein-S-isoprenylcysteine O-methyltransferase</fullName>
        <ecNumber evidence="4 13">2.1.1.100</ecNumber>
    </recommendedName>
</protein>
<dbReference type="PROSITE" id="PS51564">
    <property type="entry name" value="SAM_ICMT"/>
    <property type="match status" value="1"/>
</dbReference>
<dbReference type="EMBL" id="JAPWTK010000027">
    <property type="protein sequence ID" value="KAJ8956884.1"/>
    <property type="molecule type" value="Genomic_DNA"/>
</dbReference>
<dbReference type="Proteomes" id="UP001162162">
    <property type="component" value="Unassembled WGS sequence"/>
</dbReference>
<name>A0AAV8Z1E6_9CUCU</name>
<dbReference type="GO" id="GO:0005789">
    <property type="term" value="C:endoplasmic reticulum membrane"/>
    <property type="evidence" value="ECO:0007669"/>
    <property type="project" value="UniProtKB-SubCell"/>
</dbReference>
<feature type="transmembrane region" description="Helical" evidence="13">
    <location>
        <begin position="215"/>
        <end position="238"/>
    </location>
</feature>
<evidence type="ECO:0000256" key="3">
    <source>
        <dbReference type="ARBA" id="ARBA00009140"/>
    </source>
</evidence>
<keyword evidence="13" id="KW-0256">Endoplasmic reticulum</keyword>
<dbReference type="Gene3D" id="1.20.120.1630">
    <property type="match status" value="1"/>
</dbReference>
<evidence type="ECO:0000256" key="13">
    <source>
        <dbReference type="RuleBase" id="RU362022"/>
    </source>
</evidence>
<organism evidence="14 15">
    <name type="scientific">Aromia moschata</name>
    <dbReference type="NCBI Taxonomy" id="1265417"/>
    <lineage>
        <taxon>Eukaryota</taxon>
        <taxon>Metazoa</taxon>
        <taxon>Ecdysozoa</taxon>
        <taxon>Arthropoda</taxon>
        <taxon>Hexapoda</taxon>
        <taxon>Insecta</taxon>
        <taxon>Pterygota</taxon>
        <taxon>Neoptera</taxon>
        <taxon>Endopterygota</taxon>
        <taxon>Coleoptera</taxon>
        <taxon>Polyphaga</taxon>
        <taxon>Cucujiformia</taxon>
        <taxon>Chrysomeloidea</taxon>
        <taxon>Cerambycidae</taxon>
        <taxon>Cerambycinae</taxon>
        <taxon>Callichromatini</taxon>
        <taxon>Aromia</taxon>
    </lineage>
</organism>
<dbReference type="GO" id="GO:0032259">
    <property type="term" value="P:methylation"/>
    <property type="evidence" value="ECO:0007669"/>
    <property type="project" value="UniProtKB-KW"/>
</dbReference>
<dbReference type="InterPro" id="IPR007269">
    <property type="entry name" value="ICMT_MeTrfase"/>
</dbReference>
<gene>
    <name evidence="14" type="ORF">NQ318_014301</name>
</gene>
<comment type="similarity">
    <text evidence="3 13">Belongs to the class VI-like SAM-binding methyltransferase superfamily. Isoprenylcysteine carboxyl methyltransferase family.</text>
</comment>
<dbReference type="EC" id="2.1.1.100" evidence="4 13"/>
<keyword evidence="6" id="KW-0808">Transferase</keyword>
<keyword evidence="9 13" id="KW-1133">Transmembrane helix</keyword>
<comment type="function">
    <text evidence="11">Catalyzes the post-translational methylation of isoprenylated C-terminal cysteine residues.</text>
</comment>
<evidence type="ECO:0000256" key="7">
    <source>
        <dbReference type="ARBA" id="ARBA00022691"/>
    </source>
</evidence>
<evidence type="ECO:0000313" key="15">
    <source>
        <dbReference type="Proteomes" id="UP001162162"/>
    </source>
</evidence>
<comment type="subcellular location">
    <subcellularLocation>
        <location evidence="13">Endoplasmic reticulum membrane</location>
        <topology evidence="13">Multi-pass membrane protein</topology>
    </subcellularLocation>
    <subcellularLocation>
        <location evidence="2">Membrane</location>
        <topology evidence="2">Multi-pass membrane protein</topology>
    </subcellularLocation>
</comment>
<evidence type="ECO:0000256" key="12">
    <source>
        <dbReference type="ARBA" id="ARBA00023656"/>
    </source>
</evidence>
<dbReference type="PANTHER" id="PTHR12714:SF9">
    <property type="entry name" value="PROTEIN-S-ISOPRENYLCYSTEINE O-METHYLTRANSFERASE"/>
    <property type="match status" value="1"/>
</dbReference>
<feature type="transmembrane region" description="Helical" evidence="13">
    <location>
        <begin position="7"/>
        <end position="29"/>
    </location>
</feature>
<evidence type="ECO:0000256" key="11">
    <source>
        <dbReference type="ARBA" id="ARBA00023572"/>
    </source>
</evidence>
<dbReference type="InterPro" id="IPR025770">
    <property type="entry name" value="PPMT_MeTrfase"/>
</dbReference>
<proteinExistence type="inferred from homology"/>
<keyword evidence="7 13" id="KW-0949">S-adenosyl-L-methionine</keyword>
<dbReference type="PANTHER" id="PTHR12714">
    <property type="entry name" value="PROTEIN-S ISOPRENYLCYSTEINE O-METHYLTRANSFERASE"/>
    <property type="match status" value="1"/>
</dbReference>
<evidence type="ECO:0000313" key="14">
    <source>
        <dbReference type="EMBL" id="KAJ8956884.1"/>
    </source>
</evidence>
<evidence type="ECO:0000256" key="9">
    <source>
        <dbReference type="ARBA" id="ARBA00022989"/>
    </source>
</evidence>
<evidence type="ECO:0000256" key="10">
    <source>
        <dbReference type="ARBA" id="ARBA00023136"/>
    </source>
</evidence>
<evidence type="ECO:0000256" key="4">
    <source>
        <dbReference type="ARBA" id="ARBA00012151"/>
    </source>
</evidence>
<dbReference type="GO" id="GO:0004671">
    <property type="term" value="F:protein C-terminal S-isoprenylcysteine carboxyl O-methyltransferase activity"/>
    <property type="evidence" value="ECO:0007669"/>
    <property type="project" value="UniProtKB-EC"/>
</dbReference>
<evidence type="ECO:0000256" key="6">
    <source>
        <dbReference type="ARBA" id="ARBA00022679"/>
    </source>
</evidence>
<accession>A0AAV8Z1E6</accession>
<dbReference type="Pfam" id="PF04140">
    <property type="entry name" value="ICMT"/>
    <property type="match status" value="1"/>
</dbReference>
<sequence>MFTRETNIALGNFLCSFITCTILTILNIYFDLTSFIASTVVFISAAASFNVILKLLFKGNEWQIAMRAAFLGIMFALGIYIRLVAPAHIQIFGGYMCVMAFFHFSEFVAIAIVQPRQVSTDSFVINHSPQYVAAAVASWLEFFIESYFFPGIKQIYWLSNIGLGICICGELLRKIAIFTAGPSFHHLVQSEKSKDHVLVTHGVFGWFRHPSYVGWFYWSIGTQILLLNPLCVPAYAIASWHFFKTRIYIEEITLLNFFGQNYCNYQQKVGTGIPFIEGYRI</sequence>
<comment type="caution">
    <text evidence="14">The sequence shown here is derived from an EMBL/GenBank/DDBJ whole genome shotgun (WGS) entry which is preliminary data.</text>
</comment>
<evidence type="ECO:0000256" key="2">
    <source>
        <dbReference type="ARBA" id="ARBA00004141"/>
    </source>
</evidence>